<name>A0ABY7AA06_9FIRM</name>
<dbReference type="RefSeq" id="WP_024838302.1">
    <property type="nucleotide sequence ID" value="NZ_CP113524.1"/>
</dbReference>
<keyword evidence="2" id="KW-0732">Signal</keyword>
<keyword evidence="4" id="KW-1185">Reference proteome</keyword>
<feature type="transmembrane region" description="Helical" evidence="1">
    <location>
        <begin position="150"/>
        <end position="168"/>
    </location>
</feature>
<evidence type="ECO:0000313" key="3">
    <source>
        <dbReference type="EMBL" id="WAJ22709.1"/>
    </source>
</evidence>
<feature type="chain" id="PRO_5046762029" evidence="2">
    <location>
        <begin position="28"/>
        <end position="249"/>
    </location>
</feature>
<dbReference type="Gene3D" id="3.10.450.590">
    <property type="match status" value="1"/>
</dbReference>
<gene>
    <name evidence="3" type="ORF">OW255_14175</name>
</gene>
<keyword evidence="1" id="KW-1133">Transmembrane helix</keyword>
<accession>A0ABY7AA06</accession>
<feature type="signal peptide" evidence="2">
    <location>
        <begin position="1"/>
        <end position="27"/>
    </location>
</feature>
<evidence type="ECO:0000313" key="4">
    <source>
        <dbReference type="Proteomes" id="UP001163115"/>
    </source>
</evidence>
<evidence type="ECO:0000256" key="2">
    <source>
        <dbReference type="SAM" id="SignalP"/>
    </source>
</evidence>
<sequence length="249" mass="26173">MKLNLKRVAMGLSLAVCLFSFSISSKADTEPKQVDANAQSQLEQIPEPLLQMFVDLKEEEVEKFKSQAEQAAVLSQAAESWQSLKPELGALVSIGDDVAITTTPEGYNATVNAVFEKKSMEFTVAMDSSLTKVLSVTFTPEKSSNSQEDLYGWLAVGAIVLVLAIIGVRKYSGGSEGDSSEGTSAPAAVAPAASPAPVNAAIPAEVNLVDDLELVAVITAAIAASTGSSPSSLVVRSIRRSPVNNWKKA</sequence>
<reference evidence="3" key="1">
    <citation type="submission" date="2022-11" db="EMBL/GenBank/DDBJ databases">
        <title>Lacrimispora xylanolytica sy1, complete genome.</title>
        <authorList>
            <person name="Choi S."/>
        </authorList>
    </citation>
    <scope>NUCLEOTIDE SEQUENCE</scope>
    <source>
        <strain evidence="3">Sy1</strain>
    </source>
</reference>
<keyword evidence="1" id="KW-0812">Transmembrane</keyword>
<proteinExistence type="predicted"/>
<dbReference type="Proteomes" id="UP001163115">
    <property type="component" value="Chromosome"/>
</dbReference>
<keyword evidence="1" id="KW-0472">Membrane</keyword>
<protein>
    <submittedName>
        <fullName evidence="3">OadG family transporter subunit</fullName>
    </submittedName>
</protein>
<dbReference type="EMBL" id="CP113524">
    <property type="protein sequence ID" value="WAJ22709.1"/>
    <property type="molecule type" value="Genomic_DNA"/>
</dbReference>
<evidence type="ECO:0000256" key="1">
    <source>
        <dbReference type="SAM" id="Phobius"/>
    </source>
</evidence>
<organism evidence="3 4">
    <name type="scientific">Lacrimispora xylanolytica</name>
    <dbReference type="NCBI Taxonomy" id="29375"/>
    <lineage>
        <taxon>Bacteria</taxon>
        <taxon>Bacillati</taxon>
        <taxon>Bacillota</taxon>
        <taxon>Clostridia</taxon>
        <taxon>Lachnospirales</taxon>
        <taxon>Lachnospiraceae</taxon>
        <taxon>Lacrimispora</taxon>
    </lineage>
</organism>